<keyword evidence="5 7" id="KW-0408">Iron</keyword>
<evidence type="ECO:0000256" key="5">
    <source>
        <dbReference type="ARBA" id="ARBA00023004"/>
    </source>
</evidence>
<dbReference type="SUPFAM" id="SSF48264">
    <property type="entry name" value="Cytochrome P450"/>
    <property type="match status" value="1"/>
</dbReference>
<feature type="binding site" description="axial binding residue" evidence="7">
    <location>
        <position position="396"/>
    </location>
    <ligand>
        <name>heme</name>
        <dbReference type="ChEBI" id="CHEBI:30413"/>
    </ligand>
    <ligandPart>
        <name>Fe</name>
        <dbReference type="ChEBI" id="CHEBI:18248"/>
    </ligandPart>
</feature>
<dbReference type="EMBL" id="VOSL01000143">
    <property type="protein sequence ID" value="TXD31961.1"/>
    <property type="molecule type" value="Genomic_DNA"/>
</dbReference>
<proteinExistence type="inferred from homology"/>
<accession>A0A5C6WTT8</accession>
<gene>
    <name evidence="9" type="ORF">FRC96_19670</name>
</gene>
<dbReference type="PROSITE" id="PS00086">
    <property type="entry name" value="CYTOCHROME_P450"/>
    <property type="match status" value="1"/>
</dbReference>
<comment type="caution">
    <text evidence="9">The sequence shown here is derived from an EMBL/GenBank/DDBJ whole genome shotgun (WGS) entry which is preliminary data.</text>
</comment>
<dbReference type="AlphaFoldDB" id="A0A5C6WTT8"/>
<sequence length="449" mass="51536">MSSPPVRSDRPVPGPRGLTLAMTLRDFARGPIPMIEGLQERFGDVSRFRFAGNTMWQFGDPELIEEVMLRKAGDFIKDQITHELDDLVGQGLLTSEGELWRRQRKLAAPTLQRRHIQAYADAMVRFTRTMMEPWGDTADRKFHHDSMELTLRIVVKTLFNLEMDHEIDRIGRAIEDGMDAFHERVHTMWRFIKDYVDPPLQPVHQRAVETLDDVIGELIRKRQRDQSPGDDLLLRLIQARDDEGHAMSDRQLRDEALTIFLAGHETTALAITYALYLLANHPGAQQRVHDELDHRGGDLGPNAANDLPYLKAVTQEALRLYPPAWIVGREAAVDVEVGPWRVEKGDQVIIPTFVVHRNERFFDEPLRFMPSRWLDGLEKRLPRFAYVPFGGGPRVCIGNHFAMMELVLVLATILRDYRVEDLSESPVELDPSVTLRPKGEVPLRFVRRV</sequence>
<evidence type="ECO:0000256" key="2">
    <source>
        <dbReference type="ARBA" id="ARBA00022617"/>
    </source>
</evidence>
<dbReference type="InterPro" id="IPR050196">
    <property type="entry name" value="Cytochrome_P450_Monoox"/>
</dbReference>
<organism evidence="9 10">
    <name type="scientific">Lujinxingia vulgaris</name>
    <dbReference type="NCBI Taxonomy" id="2600176"/>
    <lineage>
        <taxon>Bacteria</taxon>
        <taxon>Deltaproteobacteria</taxon>
        <taxon>Bradymonadales</taxon>
        <taxon>Lujinxingiaceae</taxon>
        <taxon>Lujinxingia</taxon>
    </lineage>
</organism>
<evidence type="ECO:0000256" key="3">
    <source>
        <dbReference type="ARBA" id="ARBA00022723"/>
    </source>
</evidence>
<evidence type="ECO:0000256" key="6">
    <source>
        <dbReference type="ARBA" id="ARBA00023033"/>
    </source>
</evidence>
<dbReference type="GO" id="GO:0005506">
    <property type="term" value="F:iron ion binding"/>
    <property type="evidence" value="ECO:0007669"/>
    <property type="project" value="InterPro"/>
</dbReference>
<evidence type="ECO:0000256" key="1">
    <source>
        <dbReference type="ARBA" id="ARBA00010617"/>
    </source>
</evidence>
<keyword evidence="4 8" id="KW-0560">Oxidoreductase</keyword>
<evidence type="ECO:0000313" key="9">
    <source>
        <dbReference type="EMBL" id="TXD31961.1"/>
    </source>
</evidence>
<dbReference type="RefSeq" id="WP_146977099.1">
    <property type="nucleotide sequence ID" value="NZ_VOSL01000143.1"/>
</dbReference>
<dbReference type="InterPro" id="IPR036396">
    <property type="entry name" value="Cyt_P450_sf"/>
</dbReference>
<dbReference type="InterPro" id="IPR017972">
    <property type="entry name" value="Cyt_P450_CS"/>
</dbReference>
<keyword evidence="2 7" id="KW-0349">Heme</keyword>
<evidence type="ECO:0000256" key="4">
    <source>
        <dbReference type="ARBA" id="ARBA00023002"/>
    </source>
</evidence>
<dbReference type="InterPro" id="IPR001128">
    <property type="entry name" value="Cyt_P450"/>
</dbReference>
<evidence type="ECO:0000256" key="8">
    <source>
        <dbReference type="RuleBase" id="RU000461"/>
    </source>
</evidence>
<dbReference type="OrthoDB" id="9764248at2"/>
<name>A0A5C6WTT8_9DELT</name>
<dbReference type="PANTHER" id="PTHR24291:SF50">
    <property type="entry name" value="BIFUNCTIONAL ALBAFLAVENONE MONOOXYGENASE_TERPENE SYNTHASE"/>
    <property type="match status" value="1"/>
</dbReference>
<dbReference type="Pfam" id="PF00067">
    <property type="entry name" value="p450"/>
    <property type="match status" value="1"/>
</dbReference>
<dbReference type="Gene3D" id="1.10.630.10">
    <property type="entry name" value="Cytochrome P450"/>
    <property type="match status" value="1"/>
</dbReference>
<dbReference type="CDD" id="cd20620">
    <property type="entry name" value="CYP132-like"/>
    <property type="match status" value="1"/>
</dbReference>
<dbReference type="GO" id="GO:0020037">
    <property type="term" value="F:heme binding"/>
    <property type="evidence" value="ECO:0007669"/>
    <property type="project" value="InterPro"/>
</dbReference>
<dbReference type="PRINTS" id="PR00385">
    <property type="entry name" value="P450"/>
</dbReference>
<keyword evidence="3 7" id="KW-0479">Metal-binding</keyword>
<dbReference type="GO" id="GO:0004497">
    <property type="term" value="F:monooxygenase activity"/>
    <property type="evidence" value="ECO:0007669"/>
    <property type="project" value="UniProtKB-KW"/>
</dbReference>
<dbReference type="GO" id="GO:0016705">
    <property type="term" value="F:oxidoreductase activity, acting on paired donors, with incorporation or reduction of molecular oxygen"/>
    <property type="evidence" value="ECO:0007669"/>
    <property type="project" value="InterPro"/>
</dbReference>
<keyword evidence="6 8" id="KW-0503">Monooxygenase</keyword>
<dbReference type="InterPro" id="IPR002401">
    <property type="entry name" value="Cyt_P450_E_grp-I"/>
</dbReference>
<reference evidence="9 10" key="1">
    <citation type="submission" date="2019-08" db="EMBL/GenBank/DDBJ databases">
        <title>Bradymonadales sp. TMQ2.</title>
        <authorList>
            <person name="Liang Q."/>
        </authorList>
    </citation>
    <scope>NUCLEOTIDE SEQUENCE [LARGE SCALE GENOMIC DNA]</scope>
    <source>
        <strain evidence="9 10">TMQ2</strain>
    </source>
</reference>
<comment type="similarity">
    <text evidence="1 8">Belongs to the cytochrome P450 family.</text>
</comment>
<evidence type="ECO:0000256" key="7">
    <source>
        <dbReference type="PIRSR" id="PIRSR602401-1"/>
    </source>
</evidence>
<comment type="cofactor">
    <cofactor evidence="7">
        <name>heme</name>
        <dbReference type="ChEBI" id="CHEBI:30413"/>
    </cofactor>
</comment>
<dbReference type="PRINTS" id="PR00463">
    <property type="entry name" value="EP450I"/>
</dbReference>
<dbReference type="PANTHER" id="PTHR24291">
    <property type="entry name" value="CYTOCHROME P450 FAMILY 4"/>
    <property type="match status" value="1"/>
</dbReference>
<evidence type="ECO:0000313" key="10">
    <source>
        <dbReference type="Proteomes" id="UP000321046"/>
    </source>
</evidence>
<protein>
    <submittedName>
        <fullName evidence="9">Cytochrome P450</fullName>
    </submittedName>
</protein>
<dbReference type="Proteomes" id="UP000321046">
    <property type="component" value="Unassembled WGS sequence"/>
</dbReference>